<evidence type="ECO:0000313" key="9">
    <source>
        <dbReference type="Proteomes" id="UP001597295"/>
    </source>
</evidence>
<evidence type="ECO:0000256" key="1">
    <source>
        <dbReference type="ARBA" id="ARBA00007150"/>
    </source>
</evidence>
<gene>
    <name evidence="7 8" type="primary">lgt</name>
    <name evidence="8" type="ORF">ACFSM5_17980</name>
</gene>
<comment type="subcellular location">
    <subcellularLocation>
        <location evidence="7">Cell membrane</location>
        <topology evidence="7">Multi-pass membrane protein</topology>
    </subcellularLocation>
</comment>
<accession>A0ABW5DVC1</accession>
<comment type="catalytic activity">
    <reaction evidence="7">
        <text>L-cysteinyl-[prolipoprotein] + a 1,2-diacyl-sn-glycero-3-phospho-(1'-sn-glycerol) = an S-1,2-diacyl-sn-glyceryl-L-cysteinyl-[prolipoprotein] + sn-glycerol 1-phosphate + H(+)</text>
        <dbReference type="Rhea" id="RHEA:56712"/>
        <dbReference type="Rhea" id="RHEA-COMP:14679"/>
        <dbReference type="Rhea" id="RHEA-COMP:14680"/>
        <dbReference type="ChEBI" id="CHEBI:15378"/>
        <dbReference type="ChEBI" id="CHEBI:29950"/>
        <dbReference type="ChEBI" id="CHEBI:57685"/>
        <dbReference type="ChEBI" id="CHEBI:64716"/>
        <dbReference type="ChEBI" id="CHEBI:140658"/>
        <dbReference type="EC" id="2.5.1.145"/>
    </reaction>
</comment>
<evidence type="ECO:0000256" key="2">
    <source>
        <dbReference type="ARBA" id="ARBA00022475"/>
    </source>
</evidence>
<dbReference type="PANTHER" id="PTHR30589">
    <property type="entry name" value="PROLIPOPROTEIN DIACYLGLYCERYL TRANSFERASE"/>
    <property type="match status" value="1"/>
</dbReference>
<feature type="transmembrane region" description="Helical" evidence="7">
    <location>
        <begin position="125"/>
        <end position="146"/>
    </location>
</feature>
<comment type="function">
    <text evidence="7">Catalyzes the transfer of the diacylglyceryl group from phosphatidylglycerol to the sulfhydryl group of the N-terminal cysteine of a prolipoprotein, the first step in the formation of mature lipoproteins.</text>
</comment>
<evidence type="ECO:0000313" key="8">
    <source>
        <dbReference type="EMBL" id="MFD2264800.1"/>
    </source>
</evidence>
<proteinExistence type="inferred from homology"/>
<keyword evidence="5 7" id="KW-1133">Transmembrane helix</keyword>
<dbReference type="GO" id="GO:0008961">
    <property type="term" value="F:phosphatidylglycerol-prolipoprotein diacylglyceryl transferase activity"/>
    <property type="evidence" value="ECO:0007669"/>
    <property type="project" value="UniProtKB-EC"/>
</dbReference>
<feature type="transmembrane region" description="Helical" evidence="7">
    <location>
        <begin position="101"/>
        <end position="118"/>
    </location>
</feature>
<feature type="transmembrane region" description="Helical" evidence="7">
    <location>
        <begin position="20"/>
        <end position="40"/>
    </location>
</feature>
<organism evidence="8 9">
    <name type="scientific">Lacibacterium aquatile</name>
    <dbReference type="NCBI Taxonomy" id="1168082"/>
    <lineage>
        <taxon>Bacteria</taxon>
        <taxon>Pseudomonadati</taxon>
        <taxon>Pseudomonadota</taxon>
        <taxon>Alphaproteobacteria</taxon>
        <taxon>Rhodospirillales</taxon>
        <taxon>Rhodospirillaceae</taxon>
    </lineage>
</organism>
<feature type="binding site" evidence="7">
    <location>
        <position position="144"/>
    </location>
    <ligand>
        <name>a 1,2-diacyl-sn-glycero-3-phospho-(1'-sn-glycerol)</name>
        <dbReference type="ChEBI" id="CHEBI:64716"/>
    </ligand>
</feature>
<evidence type="ECO:0000256" key="5">
    <source>
        <dbReference type="ARBA" id="ARBA00022989"/>
    </source>
</evidence>
<feature type="transmembrane region" description="Helical" evidence="7">
    <location>
        <begin position="233"/>
        <end position="259"/>
    </location>
</feature>
<dbReference type="NCBIfam" id="TIGR00544">
    <property type="entry name" value="lgt"/>
    <property type="match status" value="1"/>
</dbReference>
<dbReference type="EC" id="2.5.1.145" evidence="7"/>
<keyword evidence="9" id="KW-1185">Reference proteome</keyword>
<protein>
    <recommendedName>
        <fullName evidence="7">Phosphatidylglycerol--prolipoprotein diacylglyceryl transferase</fullName>
        <ecNumber evidence="7">2.5.1.145</ecNumber>
    </recommendedName>
</protein>
<evidence type="ECO:0000256" key="6">
    <source>
        <dbReference type="ARBA" id="ARBA00023136"/>
    </source>
</evidence>
<keyword evidence="6 7" id="KW-0472">Membrane</keyword>
<name>A0ABW5DVC1_9PROT</name>
<keyword evidence="3 7" id="KW-0808">Transferase</keyword>
<dbReference type="EMBL" id="JBHUIP010000014">
    <property type="protein sequence ID" value="MFD2264800.1"/>
    <property type="molecule type" value="Genomic_DNA"/>
</dbReference>
<feature type="transmembrane region" description="Helical" evidence="7">
    <location>
        <begin position="209"/>
        <end position="227"/>
    </location>
</feature>
<feature type="transmembrane region" description="Helical" evidence="7">
    <location>
        <begin position="180"/>
        <end position="197"/>
    </location>
</feature>
<reference evidence="9" key="1">
    <citation type="journal article" date="2019" name="Int. J. Syst. Evol. Microbiol.">
        <title>The Global Catalogue of Microorganisms (GCM) 10K type strain sequencing project: providing services to taxonomists for standard genome sequencing and annotation.</title>
        <authorList>
            <consortium name="The Broad Institute Genomics Platform"/>
            <consortium name="The Broad Institute Genome Sequencing Center for Infectious Disease"/>
            <person name="Wu L."/>
            <person name="Ma J."/>
        </authorList>
    </citation>
    <scope>NUCLEOTIDE SEQUENCE [LARGE SCALE GENOMIC DNA]</scope>
    <source>
        <strain evidence="9">CGMCC 1.19062</strain>
    </source>
</reference>
<comment type="similarity">
    <text evidence="1 7">Belongs to the Lgt family.</text>
</comment>
<dbReference type="Pfam" id="PF01790">
    <property type="entry name" value="LGT"/>
    <property type="match status" value="1"/>
</dbReference>
<dbReference type="PANTHER" id="PTHR30589:SF0">
    <property type="entry name" value="PHOSPHATIDYLGLYCEROL--PROLIPOPROTEIN DIACYLGLYCERYL TRANSFERASE"/>
    <property type="match status" value="1"/>
</dbReference>
<dbReference type="HAMAP" id="MF_01147">
    <property type="entry name" value="Lgt"/>
    <property type="match status" value="1"/>
</dbReference>
<dbReference type="InterPro" id="IPR001640">
    <property type="entry name" value="Lgt"/>
</dbReference>
<keyword evidence="2 7" id="KW-1003">Cell membrane</keyword>
<dbReference type="PROSITE" id="PS01311">
    <property type="entry name" value="LGT"/>
    <property type="match status" value="1"/>
</dbReference>
<feature type="transmembrane region" description="Helical" evidence="7">
    <location>
        <begin position="61"/>
        <end position="81"/>
    </location>
</feature>
<evidence type="ECO:0000256" key="3">
    <source>
        <dbReference type="ARBA" id="ARBA00022679"/>
    </source>
</evidence>
<dbReference type="RefSeq" id="WP_379877930.1">
    <property type="nucleotide sequence ID" value="NZ_JBHUIP010000014.1"/>
</dbReference>
<keyword evidence="4 7" id="KW-0812">Transmembrane</keyword>
<comment type="pathway">
    <text evidence="7">Protein modification; lipoprotein biosynthesis (diacylglyceryl transfer).</text>
</comment>
<sequence>MFFALPFPMINPVAIAVGPIAIRWYALAYIVGILLGWFYAKKLAGKAALSWGWNPKLIEDFVTYATLGVILGGRLGYVLFYKPMHYLQNPGEILQVWNGGMAFHGGALGVIVAIIIFARVKKLPVFGLGDIVCAVVPIGLGLGRIANFVNGELYGRATDVAWAMVFPHDEKQVLRHPSQLYQAAMEGLILFLVLLVLEKKGMRKYPGVISGTFLAGYGVARFIGEFFREPDSFLGLLTAGLSMGQLLSLPMIAVGAFIIRQALQGSFAPARPAAATR</sequence>
<evidence type="ECO:0000256" key="4">
    <source>
        <dbReference type="ARBA" id="ARBA00022692"/>
    </source>
</evidence>
<evidence type="ECO:0000256" key="7">
    <source>
        <dbReference type="HAMAP-Rule" id="MF_01147"/>
    </source>
</evidence>
<comment type="caution">
    <text evidence="8">The sequence shown here is derived from an EMBL/GenBank/DDBJ whole genome shotgun (WGS) entry which is preliminary data.</text>
</comment>
<dbReference type="Proteomes" id="UP001597295">
    <property type="component" value="Unassembled WGS sequence"/>
</dbReference>